<keyword evidence="5" id="KW-0961">Cell wall biogenesis/degradation</keyword>
<dbReference type="InterPro" id="IPR005490">
    <property type="entry name" value="LD_TPept_cat_dom"/>
</dbReference>
<name>A0A2M7W2E1_9BACT</name>
<evidence type="ECO:0000256" key="3">
    <source>
        <dbReference type="ARBA" id="ARBA00022960"/>
    </source>
</evidence>
<evidence type="ECO:0000313" key="7">
    <source>
        <dbReference type="EMBL" id="PJA14690.1"/>
    </source>
</evidence>
<dbReference type="PANTHER" id="PTHR30582">
    <property type="entry name" value="L,D-TRANSPEPTIDASE"/>
    <property type="match status" value="1"/>
</dbReference>
<organism evidence="7 8">
    <name type="scientific">Candidatus Dojkabacteria bacterium CG_4_10_14_0_2_um_filter_Dojkabacteria_WS6_41_15</name>
    <dbReference type="NCBI Taxonomy" id="2014249"/>
    <lineage>
        <taxon>Bacteria</taxon>
        <taxon>Candidatus Dojkabacteria</taxon>
    </lineage>
</organism>
<comment type="pathway">
    <text evidence="1">Cell wall biogenesis; peptidoglycan biosynthesis.</text>
</comment>
<protein>
    <recommendedName>
        <fullName evidence="6">L,D-TPase catalytic domain-containing protein</fullName>
    </recommendedName>
</protein>
<dbReference type="InterPro" id="IPR050979">
    <property type="entry name" value="LD-transpeptidase"/>
</dbReference>
<evidence type="ECO:0000256" key="2">
    <source>
        <dbReference type="ARBA" id="ARBA00022679"/>
    </source>
</evidence>
<dbReference type="GO" id="GO:0016740">
    <property type="term" value="F:transferase activity"/>
    <property type="evidence" value="ECO:0007669"/>
    <property type="project" value="UniProtKB-KW"/>
</dbReference>
<dbReference type="GO" id="GO:0071972">
    <property type="term" value="F:peptidoglycan L,D-transpeptidase activity"/>
    <property type="evidence" value="ECO:0007669"/>
    <property type="project" value="TreeGrafter"/>
</dbReference>
<sequence length="352" mass="39155">MPNTVNKQSIIALSIALLVLVSALGFTIQSLVKAYSTPTEQASSPINLAATKVNNTGKGPEVMGITDINTSCTDAKDYLKRIAIFTPEVVVRFGTEQKTVSATRILSCQLSLTQTEVNAEGCMEYSLSIDDNCIERLLTTSYRFAEPAESVRNPTTGKSVETRISDEIVNYSLLADQITDAFQKNTRYATVTSRYALIRSPELNAPSIKDSPNTDGSIANRYIEFDGSRQLMFLWTSGKYEKFRISGAFPEYNPIGMFEILNKSPLAWSSTANKWMPYWQAFAYDKKQRAMLGIHALVYWYPGLKKTGTKKIFEPETNIGIPRSTGCLRLTVADAKKVFEWSKVGDIVVVHD</sequence>
<keyword evidence="4" id="KW-0573">Peptidoglycan synthesis</keyword>
<keyword evidence="3" id="KW-0133">Cell shape</keyword>
<evidence type="ECO:0000259" key="6">
    <source>
        <dbReference type="Pfam" id="PF03734"/>
    </source>
</evidence>
<dbReference type="GO" id="GO:0008360">
    <property type="term" value="P:regulation of cell shape"/>
    <property type="evidence" value="ECO:0007669"/>
    <property type="project" value="UniProtKB-KW"/>
</dbReference>
<dbReference type="AlphaFoldDB" id="A0A2M7W2E1"/>
<dbReference type="EMBL" id="PFQB01000041">
    <property type="protein sequence ID" value="PJA14690.1"/>
    <property type="molecule type" value="Genomic_DNA"/>
</dbReference>
<feature type="domain" description="L,D-TPase catalytic" evidence="6">
    <location>
        <begin position="221"/>
        <end position="350"/>
    </location>
</feature>
<dbReference type="PANTHER" id="PTHR30582:SF2">
    <property type="entry name" value="L,D-TRANSPEPTIDASE YCIB-RELATED"/>
    <property type="match status" value="1"/>
</dbReference>
<dbReference type="Proteomes" id="UP000228952">
    <property type="component" value="Unassembled WGS sequence"/>
</dbReference>
<dbReference type="Gene3D" id="2.40.440.10">
    <property type="entry name" value="L,D-transpeptidase catalytic domain-like"/>
    <property type="match status" value="1"/>
</dbReference>
<dbReference type="GO" id="GO:0018104">
    <property type="term" value="P:peptidoglycan-protein cross-linking"/>
    <property type="evidence" value="ECO:0007669"/>
    <property type="project" value="TreeGrafter"/>
</dbReference>
<evidence type="ECO:0000256" key="5">
    <source>
        <dbReference type="ARBA" id="ARBA00023316"/>
    </source>
</evidence>
<dbReference type="InterPro" id="IPR038063">
    <property type="entry name" value="Transpep_catalytic_dom"/>
</dbReference>
<comment type="caution">
    <text evidence="7">The sequence shown here is derived from an EMBL/GenBank/DDBJ whole genome shotgun (WGS) entry which is preliminary data.</text>
</comment>
<gene>
    <name evidence="7" type="ORF">COX64_01720</name>
</gene>
<dbReference type="GO" id="GO:0071555">
    <property type="term" value="P:cell wall organization"/>
    <property type="evidence" value="ECO:0007669"/>
    <property type="project" value="UniProtKB-KW"/>
</dbReference>
<evidence type="ECO:0000256" key="1">
    <source>
        <dbReference type="ARBA" id="ARBA00004752"/>
    </source>
</evidence>
<dbReference type="UniPathway" id="UPA00219"/>
<proteinExistence type="predicted"/>
<keyword evidence="2" id="KW-0808">Transferase</keyword>
<dbReference type="CDD" id="cd16913">
    <property type="entry name" value="YkuD_like"/>
    <property type="match status" value="1"/>
</dbReference>
<dbReference type="GO" id="GO:0005576">
    <property type="term" value="C:extracellular region"/>
    <property type="evidence" value="ECO:0007669"/>
    <property type="project" value="TreeGrafter"/>
</dbReference>
<evidence type="ECO:0000256" key="4">
    <source>
        <dbReference type="ARBA" id="ARBA00022984"/>
    </source>
</evidence>
<evidence type="ECO:0000313" key="8">
    <source>
        <dbReference type="Proteomes" id="UP000228952"/>
    </source>
</evidence>
<dbReference type="SUPFAM" id="SSF141523">
    <property type="entry name" value="L,D-transpeptidase catalytic domain-like"/>
    <property type="match status" value="1"/>
</dbReference>
<reference evidence="8" key="1">
    <citation type="submission" date="2017-09" db="EMBL/GenBank/DDBJ databases">
        <title>Depth-based differentiation of microbial function through sediment-hosted aquifers and enrichment of novel symbionts in the deep terrestrial subsurface.</title>
        <authorList>
            <person name="Probst A.J."/>
            <person name="Ladd B."/>
            <person name="Jarett J.K."/>
            <person name="Geller-Mcgrath D.E."/>
            <person name="Sieber C.M.K."/>
            <person name="Emerson J.B."/>
            <person name="Anantharaman K."/>
            <person name="Thomas B.C."/>
            <person name="Malmstrom R."/>
            <person name="Stieglmeier M."/>
            <person name="Klingl A."/>
            <person name="Woyke T."/>
            <person name="Ryan C.M."/>
            <person name="Banfield J.F."/>
        </authorList>
    </citation>
    <scope>NUCLEOTIDE SEQUENCE [LARGE SCALE GENOMIC DNA]</scope>
</reference>
<dbReference type="Pfam" id="PF03734">
    <property type="entry name" value="YkuD"/>
    <property type="match status" value="1"/>
</dbReference>
<accession>A0A2M7W2E1</accession>